<evidence type="ECO:0000256" key="10">
    <source>
        <dbReference type="ARBA" id="ARBA00048109"/>
    </source>
</evidence>
<dbReference type="EMBL" id="LQIR01000045">
    <property type="protein sequence ID" value="KUI10650.1"/>
    <property type="molecule type" value="Genomic_DNA"/>
</dbReference>
<keyword evidence="8 11" id="KW-0443">Lipid metabolism</keyword>
<comment type="pathway">
    <text evidence="1 11">Glycerolipid metabolism; triacylglycerol biosynthesis.</text>
</comment>
<dbReference type="GO" id="GO:0004144">
    <property type="term" value="F:diacylglycerol O-acyltransferase activity"/>
    <property type="evidence" value="ECO:0007669"/>
    <property type="project" value="UniProtKB-EC"/>
</dbReference>
<accession>A0A117JHY0</accession>
<dbReference type="AlphaFoldDB" id="A0A117JHY0"/>
<comment type="catalytic activity">
    <reaction evidence="10 11">
        <text>an acyl-CoA + a 1,2-diacyl-sn-glycerol = a triacyl-sn-glycerol + CoA</text>
        <dbReference type="Rhea" id="RHEA:10868"/>
        <dbReference type="ChEBI" id="CHEBI:17815"/>
        <dbReference type="ChEBI" id="CHEBI:57287"/>
        <dbReference type="ChEBI" id="CHEBI:58342"/>
        <dbReference type="ChEBI" id="CHEBI:64615"/>
        <dbReference type="EC" id="2.3.1.20"/>
    </reaction>
</comment>
<evidence type="ECO:0000256" key="7">
    <source>
        <dbReference type="ARBA" id="ARBA00022798"/>
    </source>
</evidence>
<evidence type="ECO:0000256" key="3">
    <source>
        <dbReference type="ARBA" id="ARBA00009587"/>
    </source>
</evidence>
<comment type="pathway">
    <text evidence="2">Lipid metabolism.</text>
</comment>
<evidence type="ECO:0000256" key="6">
    <source>
        <dbReference type="ARBA" id="ARBA00022679"/>
    </source>
</evidence>
<evidence type="ECO:0000256" key="5">
    <source>
        <dbReference type="ARBA" id="ARBA00022516"/>
    </source>
</evidence>
<dbReference type="GO" id="GO:0005886">
    <property type="term" value="C:plasma membrane"/>
    <property type="evidence" value="ECO:0007669"/>
    <property type="project" value="TreeGrafter"/>
</dbReference>
<keyword evidence="5 11" id="KW-0444">Lipid biosynthesis</keyword>
<protein>
    <recommendedName>
        <fullName evidence="4 11">Diacylglycerol O-acyltransferase</fullName>
        <ecNumber evidence="4 11">2.3.1.20</ecNumber>
    </recommendedName>
</protein>
<dbReference type="GO" id="GO:0006071">
    <property type="term" value="P:glycerol metabolic process"/>
    <property type="evidence" value="ECO:0007669"/>
    <property type="project" value="UniProtKB-KW"/>
</dbReference>
<dbReference type="GO" id="GO:0051701">
    <property type="term" value="P:biological process involved in interaction with host"/>
    <property type="evidence" value="ECO:0007669"/>
    <property type="project" value="TreeGrafter"/>
</dbReference>
<evidence type="ECO:0000256" key="4">
    <source>
        <dbReference type="ARBA" id="ARBA00013244"/>
    </source>
</evidence>
<dbReference type="NCBIfam" id="TIGR02946">
    <property type="entry name" value="acyl_WS_DGAT"/>
    <property type="match status" value="1"/>
</dbReference>
<dbReference type="InterPro" id="IPR004255">
    <property type="entry name" value="O-acyltransferase_WSD1_N"/>
</dbReference>
<evidence type="ECO:0000313" key="14">
    <source>
        <dbReference type="EMBL" id="KUI10650.1"/>
    </source>
</evidence>
<dbReference type="GO" id="GO:0071731">
    <property type="term" value="P:response to nitric oxide"/>
    <property type="evidence" value="ECO:0007669"/>
    <property type="project" value="TreeGrafter"/>
</dbReference>
<feature type="domain" description="O-acyltransferase WSD1 C-terminal" evidence="13">
    <location>
        <begin position="307"/>
        <end position="454"/>
    </location>
</feature>
<dbReference type="InterPro" id="IPR045034">
    <property type="entry name" value="O-acyltransferase_WSD1-like"/>
</dbReference>
<dbReference type="EC" id="2.3.1.20" evidence="4 11"/>
<organism evidence="14 15">
    <name type="scientific">Mycobacterium lehmannii</name>
    <dbReference type="NCBI Taxonomy" id="2048550"/>
    <lineage>
        <taxon>Bacteria</taxon>
        <taxon>Bacillati</taxon>
        <taxon>Actinomycetota</taxon>
        <taxon>Actinomycetes</taxon>
        <taxon>Mycobacteriales</taxon>
        <taxon>Mycobacteriaceae</taxon>
        <taxon>Mycobacterium</taxon>
    </lineage>
</organism>
<keyword evidence="15" id="KW-1185">Reference proteome</keyword>
<evidence type="ECO:0000313" key="15">
    <source>
        <dbReference type="Proteomes" id="UP000053707"/>
    </source>
</evidence>
<dbReference type="Pfam" id="PF06974">
    <property type="entry name" value="WS_DGAT_C"/>
    <property type="match status" value="1"/>
</dbReference>
<dbReference type="SUPFAM" id="SSF52777">
    <property type="entry name" value="CoA-dependent acyltransferases"/>
    <property type="match status" value="1"/>
</dbReference>
<evidence type="ECO:0000256" key="1">
    <source>
        <dbReference type="ARBA" id="ARBA00004771"/>
    </source>
</evidence>
<dbReference type="Pfam" id="PF03007">
    <property type="entry name" value="WS_DGAT_cat"/>
    <property type="match status" value="1"/>
</dbReference>
<evidence type="ECO:0000259" key="12">
    <source>
        <dbReference type="Pfam" id="PF03007"/>
    </source>
</evidence>
<dbReference type="Proteomes" id="UP000053707">
    <property type="component" value="Unassembled WGS sequence"/>
</dbReference>
<feature type="domain" description="O-acyltransferase WSD1-like N-terminal" evidence="12">
    <location>
        <begin position="4"/>
        <end position="267"/>
    </location>
</feature>
<evidence type="ECO:0000256" key="11">
    <source>
        <dbReference type="RuleBase" id="RU361241"/>
    </source>
</evidence>
<keyword evidence="9 11" id="KW-0012">Acyltransferase</keyword>
<dbReference type="PANTHER" id="PTHR31650:SF1">
    <property type="entry name" value="WAX ESTER SYNTHASE_DIACYLGLYCEROL ACYLTRANSFERASE 4-RELATED"/>
    <property type="match status" value="1"/>
</dbReference>
<dbReference type="InterPro" id="IPR009721">
    <property type="entry name" value="O-acyltransferase_WSD1_C"/>
</dbReference>
<dbReference type="UniPathway" id="UPA00282"/>
<gene>
    <name evidence="14" type="ORF">AU192_21690</name>
</gene>
<name>A0A117JHY0_9MYCO</name>
<reference evidence="14 15" key="1">
    <citation type="submission" date="2016-01" db="EMBL/GenBank/DDBJ databases">
        <authorList>
            <consortium name="TB Trials Study Group"/>
            <person name="Sutton G."/>
            <person name="Brinkac L."/>
            <person name="Sanka R."/>
            <person name="Adams M."/>
            <person name="Lau E.L."/>
            <person name="Macaden R."/>
            <person name="Grewal H.M.S."/>
        </authorList>
    </citation>
    <scope>NUCLEOTIDE SEQUENCE [LARGE SCALE GENOMIC DNA]</scope>
    <source>
        <strain evidence="14 15">IS-1744</strain>
    </source>
</reference>
<evidence type="ECO:0000256" key="9">
    <source>
        <dbReference type="ARBA" id="ARBA00023315"/>
    </source>
</evidence>
<dbReference type="PANTHER" id="PTHR31650">
    <property type="entry name" value="O-ACYLTRANSFERASE (WSD1-LIKE) FAMILY PROTEIN"/>
    <property type="match status" value="1"/>
</dbReference>
<comment type="caution">
    <text evidence="14">The sequence shown here is derived from an EMBL/GenBank/DDBJ whole genome shotgun (WGS) entry which is preliminary data.</text>
</comment>
<dbReference type="GO" id="GO:0019432">
    <property type="term" value="P:triglyceride biosynthetic process"/>
    <property type="evidence" value="ECO:0007669"/>
    <property type="project" value="UniProtKB-UniPathway"/>
</dbReference>
<evidence type="ECO:0000256" key="8">
    <source>
        <dbReference type="ARBA" id="ARBA00023098"/>
    </source>
</evidence>
<keyword evidence="7 11" id="KW-0319">Glycerol metabolism</keyword>
<proteinExistence type="inferred from homology"/>
<dbReference type="GO" id="GO:0001666">
    <property type="term" value="P:response to hypoxia"/>
    <property type="evidence" value="ECO:0007669"/>
    <property type="project" value="TreeGrafter"/>
</dbReference>
<evidence type="ECO:0000256" key="2">
    <source>
        <dbReference type="ARBA" id="ARBA00005189"/>
    </source>
</evidence>
<sequence length="487" mass="52666">MKRLSGWDSLLLSSETPNVHQHTLKIAVVDTSQFEGEPTFDAFLETFRERLPDLDPFRYELVDVPLHLHRPVWRQGADIDFGYHVRKVAVPDPYGRAGLDALIGQIASTPLDRSRPLWELYYAEGLAENRVAVIGKVHHALADGVASANLMARAMEWPGTGAGGSRSGGDAESLSAAALLAFAVRDHLGQLAGLPGVLKEVVVGAYRLQRRARARRRHPALAERFNPPPTFLNRKLSAGRAFATATLSLDEVRATSRHLEATVNDVVLAIAAGGLRTLLIERDGSPDDALIASVPAATDTSPDRIAGNELSTMLVSLPVQIADPTERLRLIRTATRMAKEDNESLGPATVGKGLRYVPPAAARATFRWMSRREAPNQLFNLIVSNVPGPRERGRIAGAVVTEIYSVGPLAAGSAMNMTVWSYVDQLNISVLCDDLAFDDVHTATDAFIAAFAELRAAAGLGQTTTEMAEALPQVSVRRTRSEASQGR</sequence>
<comment type="similarity">
    <text evidence="3 11">Belongs to the long-chain O-acyltransferase family.</text>
</comment>
<keyword evidence="6 11" id="KW-0808">Transferase</keyword>
<dbReference type="RefSeq" id="WP_064399141.1">
    <property type="nucleotide sequence ID" value="NZ_LQIR01000045.1"/>
</dbReference>
<dbReference type="InterPro" id="IPR014292">
    <property type="entry name" value="Acyl_transf_WS/DGAT"/>
</dbReference>
<evidence type="ECO:0000259" key="13">
    <source>
        <dbReference type="Pfam" id="PF06974"/>
    </source>
</evidence>